<feature type="repeat" description="TPR" evidence="3">
    <location>
        <begin position="41"/>
        <end position="74"/>
    </location>
</feature>
<dbReference type="STRING" id="671072.PL9214290099"/>
<dbReference type="RefSeq" id="WP_083579870.1">
    <property type="nucleotide sequence ID" value="NZ_LN889782.1"/>
</dbReference>
<evidence type="ECO:0000256" key="1">
    <source>
        <dbReference type="ARBA" id="ARBA00022737"/>
    </source>
</evidence>
<sequence length="531" mass="62464">MDNHSMLETYINLGQQHYQQKNWQQALINYQKVIKIQPNTPLIHYQIGEIYWNLQDWENAIAAFQQEITLNPNFPQSYFFMANSLMQLRLWKPAIEAYLKALQLQPDFVWSYYGLGYAYFQDHQWENAIANYLKTIELNPDLIDSYQNLGYSCIKLGHWNQALEYYNQLLTFEGAVLFPPHNHLREMLIQGKTVQLSDNPKRPDSKIIKIFQADPGLYSMINQQSSGYQKQVFSGLKDQGIEVTQDLREADLIISQYFVVLESFARQYGQIKKYLLYTEEPRFDLNFENKINVEGVDIHIMNIYTGDVFLNNYSLCIWRSNVFSQPLNPIIEDDFWRPQDKIIVALMSKHPVAGFTTLVRDGNSIDLYEIRNHIALEGHRLGKVDIYGKGWEAGVTIEDSRDGDWTNRKFEILQDYHFNLCFENTIAPHYCTEKIWDAIIGGCLPIYYGGQNSTIYEDFPQNSFLDYCEFNHPQELFQYIEKMTFSEYRERLNLCIETFNQVGETLKNNNFYIPKRTDNLARKIRSIVCVL</sequence>
<name>A0A1J1LD48_9CYAN</name>
<dbReference type="Pfam" id="PF13414">
    <property type="entry name" value="TPR_11"/>
    <property type="match status" value="2"/>
</dbReference>
<dbReference type="AlphaFoldDB" id="A0A1J1LD48"/>
<gene>
    <name evidence="5" type="ORF">PL9214290099</name>
</gene>
<keyword evidence="2 3" id="KW-0802">TPR repeat</keyword>
<dbReference type="InterPro" id="IPR011990">
    <property type="entry name" value="TPR-like_helical_dom_sf"/>
</dbReference>
<protein>
    <recommendedName>
        <fullName evidence="4">Fucosyltransferase C-terminal domain-containing protein</fullName>
    </recommendedName>
</protein>
<dbReference type="PROSITE" id="PS50293">
    <property type="entry name" value="TPR_REGION"/>
    <property type="match status" value="1"/>
</dbReference>
<evidence type="ECO:0000313" key="6">
    <source>
        <dbReference type="Proteomes" id="UP000184315"/>
    </source>
</evidence>
<dbReference type="InterPro" id="IPR019734">
    <property type="entry name" value="TPR_rpt"/>
</dbReference>
<dbReference type="PROSITE" id="PS50005">
    <property type="entry name" value="TPR"/>
    <property type="match status" value="4"/>
</dbReference>
<dbReference type="InterPro" id="IPR038577">
    <property type="entry name" value="GT10-like_C_sf"/>
</dbReference>
<feature type="repeat" description="TPR" evidence="3">
    <location>
        <begin position="7"/>
        <end position="40"/>
    </location>
</feature>
<dbReference type="PANTHER" id="PTHR44943:SF8">
    <property type="entry name" value="TPR REPEAT-CONTAINING PROTEIN MJ0263"/>
    <property type="match status" value="1"/>
</dbReference>
<dbReference type="Gene3D" id="1.25.40.10">
    <property type="entry name" value="Tetratricopeptide repeat domain"/>
    <property type="match status" value="1"/>
</dbReference>
<dbReference type="OrthoDB" id="442277at2"/>
<keyword evidence="6" id="KW-1185">Reference proteome</keyword>
<dbReference type="Gene3D" id="3.40.50.11660">
    <property type="entry name" value="Glycosyl transferase family 10, C-terminal domain"/>
    <property type="match status" value="1"/>
</dbReference>
<dbReference type="Pfam" id="PF13431">
    <property type="entry name" value="TPR_17"/>
    <property type="match status" value="1"/>
</dbReference>
<feature type="domain" description="Fucosyltransferase C-terminal" evidence="4">
    <location>
        <begin position="382"/>
        <end position="484"/>
    </location>
</feature>
<dbReference type="Proteomes" id="UP000184315">
    <property type="component" value="Unassembled WGS sequence"/>
</dbReference>
<evidence type="ECO:0000256" key="3">
    <source>
        <dbReference type="PROSITE-ProRule" id="PRU00339"/>
    </source>
</evidence>
<feature type="repeat" description="TPR" evidence="3">
    <location>
        <begin position="109"/>
        <end position="142"/>
    </location>
</feature>
<evidence type="ECO:0000256" key="2">
    <source>
        <dbReference type="ARBA" id="ARBA00022803"/>
    </source>
</evidence>
<keyword evidence="1" id="KW-0677">Repeat</keyword>
<accession>A0A1J1LD48</accession>
<reference evidence="6" key="1">
    <citation type="submission" date="2015-10" db="EMBL/GenBank/DDBJ databases">
        <authorList>
            <person name="Regsiter A."/>
            <person name="william w."/>
        </authorList>
    </citation>
    <scope>NUCLEOTIDE SEQUENCE [LARGE SCALE GENOMIC DNA]</scope>
</reference>
<dbReference type="Pfam" id="PF00852">
    <property type="entry name" value="Glyco_transf_10"/>
    <property type="match status" value="1"/>
</dbReference>
<dbReference type="EMBL" id="CZDF01000132">
    <property type="protein sequence ID" value="CUR30509.1"/>
    <property type="molecule type" value="Genomic_DNA"/>
</dbReference>
<dbReference type="SUPFAM" id="SSF48452">
    <property type="entry name" value="TPR-like"/>
    <property type="match status" value="1"/>
</dbReference>
<evidence type="ECO:0000259" key="4">
    <source>
        <dbReference type="Pfam" id="PF00852"/>
    </source>
</evidence>
<dbReference type="SMART" id="SM00028">
    <property type="entry name" value="TPR"/>
    <property type="match status" value="5"/>
</dbReference>
<dbReference type="PANTHER" id="PTHR44943">
    <property type="entry name" value="CELLULOSE SYNTHASE OPERON PROTEIN C"/>
    <property type="match status" value="1"/>
</dbReference>
<dbReference type="InterPro" id="IPR055270">
    <property type="entry name" value="Glyco_tran_10_C"/>
</dbReference>
<evidence type="ECO:0000313" key="5">
    <source>
        <dbReference type="EMBL" id="CUR30509.1"/>
    </source>
</evidence>
<feature type="repeat" description="TPR" evidence="3">
    <location>
        <begin position="75"/>
        <end position="108"/>
    </location>
</feature>
<organism evidence="5 6">
    <name type="scientific">Planktothrix tepida PCC 9214</name>
    <dbReference type="NCBI Taxonomy" id="671072"/>
    <lineage>
        <taxon>Bacteria</taxon>
        <taxon>Bacillati</taxon>
        <taxon>Cyanobacteriota</taxon>
        <taxon>Cyanophyceae</taxon>
        <taxon>Oscillatoriophycideae</taxon>
        <taxon>Oscillatoriales</taxon>
        <taxon>Microcoleaceae</taxon>
        <taxon>Planktothrix</taxon>
    </lineage>
</organism>
<dbReference type="InterPro" id="IPR051685">
    <property type="entry name" value="Ycf3/AcsC/BcsC/TPR_MFPF"/>
</dbReference>
<proteinExistence type="predicted"/>
<dbReference type="SUPFAM" id="SSF53756">
    <property type="entry name" value="UDP-Glycosyltransferase/glycogen phosphorylase"/>
    <property type="match status" value="1"/>
</dbReference>